<accession>A0A5D2KJN2</accession>
<keyword evidence="2" id="KW-1185">Reference proteome</keyword>
<sequence length="44" mass="5098">MHVSIIKRMNDAHFHSFLTAYEEKDENFSPKVSPLPSINFQGFS</sequence>
<name>A0A5D2KJN2_GOSTO</name>
<dbReference type="AlphaFoldDB" id="A0A5D2KJN2"/>
<evidence type="ECO:0000313" key="2">
    <source>
        <dbReference type="Proteomes" id="UP000322667"/>
    </source>
</evidence>
<organism evidence="1 2">
    <name type="scientific">Gossypium tomentosum</name>
    <name type="common">Hawaiian cotton</name>
    <name type="synonym">Gossypium sandvicense</name>
    <dbReference type="NCBI Taxonomy" id="34277"/>
    <lineage>
        <taxon>Eukaryota</taxon>
        <taxon>Viridiplantae</taxon>
        <taxon>Streptophyta</taxon>
        <taxon>Embryophyta</taxon>
        <taxon>Tracheophyta</taxon>
        <taxon>Spermatophyta</taxon>
        <taxon>Magnoliopsida</taxon>
        <taxon>eudicotyledons</taxon>
        <taxon>Gunneridae</taxon>
        <taxon>Pentapetalae</taxon>
        <taxon>rosids</taxon>
        <taxon>malvids</taxon>
        <taxon>Malvales</taxon>
        <taxon>Malvaceae</taxon>
        <taxon>Malvoideae</taxon>
        <taxon>Gossypium</taxon>
    </lineage>
</organism>
<gene>
    <name evidence="1" type="ORF">ES332_D06G183500v1</name>
</gene>
<evidence type="ECO:0000313" key="1">
    <source>
        <dbReference type="EMBL" id="TYH67368.1"/>
    </source>
</evidence>
<dbReference type="EMBL" id="CM017628">
    <property type="protein sequence ID" value="TYH67368.1"/>
    <property type="molecule type" value="Genomic_DNA"/>
</dbReference>
<proteinExistence type="predicted"/>
<dbReference type="Proteomes" id="UP000322667">
    <property type="component" value="Chromosome D06"/>
</dbReference>
<reference evidence="1 2" key="1">
    <citation type="submission" date="2019-07" db="EMBL/GenBank/DDBJ databases">
        <title>WGS assembly of Gossypium tomentosum.</title>
        <authorList>
            <person name="Chen Z.J."/>
            <person name="Sreedasyam A."/>
            <person name="Ando A."/>
            <person name="Song Q."/>
            <person name="De L."/>
            <person name="Hulse-Kemp A."/>
            <person name="Ding M."/>
            <person name="Ye W."/>
            <person name="Kirkbride R."/>
            <person name="Jenkins J."/>
            <person name="Plott C."/>
            <person name="Lovell J."/>
            <person name="Lin Y.-M."/>
            <person name="Vaughn R."/>
            <person name="Liu B."/>
            <person name="Li W."/>
            <person name="Simpson S."/>
            <person name="Scheffler B."/>
            <person name="Saski C."/>
            <person name="Grover C."/>
            <person name="Hu G."/>
            <person name="Conover J."/>
            <person name="Carlson J."/>
            <person name="Shu S."/>
            <person name="Boston L."/>
            <person name="Williams M."/>
            <person name="Peterson D."/>
            <person name="Mcgee K."/>
            <person name="Jones D."/>
            <person name="Wendel J."/>
            <person name="Stelly D."/>
            <person name="Grimwood J."/>
            <person name="Schmutz J."/>
        </authorList>
    </citation>
    <scope>NUCLEOTIDE SEQUENCE [LARGE SCALE GENOMIC DNA]</scope>
    <source>
        <strain evidence="1">7179.01</strain>
    </source>
</reference>
<protein>
    <submittedName>
        <fullName evidence="1">Uncharacterized protein</fullName>
    </submittedName>
</protein>